<sequence length="308" mass="31305">MNGSAIWTLDFWEAVFSTGIRLAVPLALAALGELIGERAGVLNLGVGGTMAVGAFAGVVGADTFGVTVGLLVGAVAGALFGALFALLVVMRGANEIVVGFGFALGGLALPSFLYRGVYDTRPSITPHQAVDIPLLSDLPVAGPILFTQPLLVWLMPLVAGAIAFVMTRTSAGLAVRAVGDGPEAARAKGIPVDRTRTLALSAAGSLAGLGGAVLSVGLVGEYSDEIIGGRGFVALALVIAASWRPWLLVVLCLAVGSLQGFQLRAQSLDIGVPVELFQALPFVVTLIVLAFGVGAARAPRALGRLTRA</sequence>
<dbReference type="OrthoDB" id="9792579at2"/>
<dbReference type="AlphaFoldDB" id="A0A6C7DZY4"/>
<dbReference type="Pfam" id="PF02653">
    <property type="entry name" value="BPD_transp_2"/>
    <property type="match status" value="1"/>
</dbReference>
<name>A0A6C7DZY4_ILUCY</name>
<dbReference type="GO" id="GO:0005886">
    <property type="term" value="C:plasma membrane"/>
    <property type="evidence" value="ECO:0007669"/>
    <property type="project" value="UniProtKB-SubCell"/>
</dbReference>
<dbReference type="PANTHER" id="PTHR43370">
    <property type="entry name" value="SUGAR ABC TRANSPORTER INTEGRAL MEMBRANE PROTEIN-RELATED"/>
    <property type="match status" value="1"/>
</dbReference>
<evidence type="ECO:0000256" key="4">
    <source>
        <dbReference type="ARBA" id="ARBA00022989"/>
    </source>
</evidence>
<keyword evidence="4 6" id="KW-1133">Transmembrane helix</keyword>
<keyword evidence="3 6" id="KW-0812">Transmembrane</keyword>
<comment type="subcellular location">
    <subcellularLocation>
        <location evidence="1">Cell membrane</location>
        <topology evidence="1">Multi-pass membrane protein</topology>
    </subcellularLocation>
</comment>
<feature type="transmembrane region" description="Helical" evidence="6">
    <location>
        <begin position="14"/>
        <end position="34"/>
    </location>
</feature>
<feature type="transmembrane region" description="Helical" evidence="6">
    <location>
        <begin position="276"/>
        <end position="296"/>
    </location>
</feature>
<feature type="transmembrane region" description="Helical" evidence="6">
    <location>
        <begin position="41"/>
        <end position="61"/>
    </location>
</feature>
<feature type="transmembrane region" description="Helical" evidence="6">
    <location>
        <begin position="232"/>
        <end position="255"/>
    </location>
</feature>
<evidence type="ECO:0000256" key="6">
    <source>
        <dbReference type="SAM" id="Phobius"/>
    </source>
</evidence>
<dbReference type="InterPro" id="IPR001851">
    <property type="entry name" value="ABC_transp_permease"/>
</dbReference>
<dbReference type="RefSeq" id="WP_015439611.1">
    <property type="nucleotide sequence ID" value="NC_020520.1"/>
</dbReference>
<evidence type="ECO:0000256" key="1">
    <source>
        <dbReference type="ARBA" id="ARBA00004651"/>
    </source>
</evidence>
<dbReference type="Proteomes" id="UP000011863">
    <property type="component" value="Chromosome"/>
</dbReference>
<evidence type="ECO:0000256" key="5">
    <source>
        <dbReference type="ARBA" id="ARBA00023136"/>
    </source>
</evidence>
<reference evidence="7 8" key="1">
    <citation type="journal article" date="2013" name="Int. J. Syst. Evol. Microbiol.">
        <title>Ilumatobacter nonamiense sp. nov. and Ilumatobacter coccineum sp. nov., isolated from seashore sand.</title>
        <authorList>
            <person name="Matsumoto A."/>
            <person name="Kasai H."/>
            <person name="Matsuo Y."/>
            <person name="Shizuri Y."/>
            <person name="Ichikawa N."/>
            <person name="Fujita N."/>
            <person name="Omura S."/>
            <person name="Takahashi Y."/>
        </authorList>
    </citation>
    <scope>NUCLEOTIDE SEQUENCE [LARGE SCALE GENOMIC DNA]</scope>
    <source>
        <strain evidence="8">NBRC 103263 / KCTC 29153 / YM16-304</strain>
    </source>
</reference>
<organism evidence="7 8">
    <name type="scientific">Ilumatobacter coccineus (strain NBRC 103263 / KCTC 29153 / YM16-304)</name>
    <dbReference type="NCBI Taxonomy" id="1313172"/>
    <lineage>
        <taxon>Bacteria</taxon>
        <taxon>Bacillati</taxon>
        <taxon>Actinomycetota</taxon>
        <taxon>Acidimicrobiia</taxon>
        <taxon>Acidimicrobiales</taxon>
        <taxon>Ilumatobacteraceae</taxon>
        <taxon>Ilumatobacter</taxon>
    </lineage>
</organism>
<evidence type="ECO:0000313" key="7">
    <source>
        <dbReference type="EMBL" id="BAN00363.1"/>
    </source>
</evidence>
<keyword evidence="2" id="KW-1003">Cell membrane</keyword>
<feature type="transmembrane region" description="Helical" evidence="6">
    <location>
        <begin position="144"/>
        <end position="166"/>
    </location>
</feature>
<dbReference type="EMBL" id="AP012057">
    <property type="protein sequence ID" value="BAN00363.1"/>
    <property type="molecule type" value="Genomic_DNA"/>
</dbReference>
<dbReference type="CDD" id="cd06580">
    <property type="entry name" value="TM_PBP1_transp_TpRbsC_like"/>
    <property type="match status" value="1"/>
</dbReference>
<gene>
    <name evidence="7" type="ORF">YM304_00490</name>
</gene>
<dbReference type="PANTHER" id="PTHR43370:SF2">
    <property type="entry name" value="ABC TRANSPORTER PERMEASE PROTEIN"/>
    <property type="match status" value="1"/>
</dbReference>
<keyword evidence="8" id="KW-1185">Reference proteome</keyword>
<proteinExistence type="predicted"/>
<evidence type="ECO:0000256" key="2">
    <source>
        <dbReference type="ARBA" id="ARBA00022475"/>
    </source>
</evidence>
<dbReference type="GO" id="GO:0022857">
    <property type="term" value="F:transmembrane transporter activity"/>
    <property type="evidence" value="ECO:0007669"/>
    <property type="project" value="InterPro"/>
</dbReference>
<protein>
    <submittedName>
        <fullName evidence="7">Putative nucleoside ABC transporter permease protein</fullName>
    </submittedName>
</protein>
<feature type="transmembrane region" description="Helical" evidence="6">
    <location>
        <begin position="67"/>
        <end position="89"/>
    </location>
</feature>
<feature type="transmembrane region" description="Helical" evidence="6">
    <location>
        <begin position="198"/>
        <end position="220"/>
    </location>
</feature>
<keyword evidence="5 6" id="KW-0472">Membrane</keyword>
<accession>A0A6C7DZY4</accession>
<feature type="transmembrane region" description="Helical" evidence="6">
    <location>
        <begin position="96"/>
        <end position="114"/>
    </location>
</feature>
<evidence type="ECO:0000313" key="8">
    <source>
        <dbReference type="Proteomes" id="UP000011863"/>
    </source>
</evidence>
<dbReference type="KEGG" id="aym:YM304_00490"/>
<evidence type="ECO:0000256" key="3">
    <source>
        <dbReference type="ARBA" id="ARBA00022692"/>
    </source>
</evidence>